<keyword evidence="1" id="KW-0677">Repeat</keyword>
<dbReference type="InterPro" id="IPR013783">
    <property type="entry name" value="Ig-like_fold"/>
</dbReference>
<evidence type="ECO:0000256" key="1">
    <source>
        <dbReference type="ARBA" id="ARBA00022737"/>
    </source>
</evidence>
<evidence type="ECO:0000313" key="3">
    <source>
        <dbReference type="EMBL" id="GLD48559.1"/>
    </source>
</evidence>
<dbReference type="EMBL" id="BRZM01003472">
    <property type="protein sequence ID" value="GLD48559.1"/>
    <property type="molecule type" value="Genomic_DNA"/>
</dbReference>
<dbReference type="InterPro" id="IPR050991">
    <property type="entry name" value="ECM_Regulatory_Proteins"/>
</dbReference>
<reference evidence="3" key="1">
    <citation type="submission" date="2022-08" db="EMBL/GenBank/DDBJ databases">
        <title>Genome sequencing of akame (Lates japonicus).</title>
        <authorList>
            <person name="Hashiguchi Y."/>
            <person name="Takahashi H."/>
        </authorList>
    </citation>
    <scope>NUCLEOTIDE SEQUENCE</scope>
    <source>
        <strain evidence="3">Kochi</strain>
    </source>
</reference>
<keyword evidence="3" id="KW-0176">Collagen</keyword>
<dbReference type="AlphaFoldDB" id="A0AAD3M7T9"/>
<evidence type="ECO:0000259" key="2">
    <source>
        <dbReference type="PROSITE" id="PS50853"/>
    </source>
</evidence>
<dbReference type="PANTHER" id="PTHR46708:SF2">
    <property type="entry name" value="FIBRONECTIN TYPE-III DOMAIN-CONTAINING PROTEIN"/>
    <property type="match status" value="1"/>
</dbReference>
<gene>
    <name evidence="3" type="ORF">AKAME5_002731500</name>
</gene>
<name>A0AAD3M7T9_LATJO</name>
<feature type="domain" description="Fibronectin type-III" evidence="2">
    <location>
        <begin position="49"/>
        <end position="135"/>
    </location>
</feature>
<dbReference type="PANTHER" id="PTHR46708">
    <property type="entry name" value="TENASCIN"/>
    <property type="match status" value="1"/>
</dbReference>
<accession>A0AAD3M7T9</accession>
<feature type="domain" description="Fibronectin type-III" evidence="2">
    <location>
        <begin position="1"/>
        <end position="48"/>
    </location>
</feature>
<sequence>VLVPGGQRRAVLQPLQSDTQYMVTVTPVYTDGQDGISVSTLGATLPLLSPGNLRVSEEWYNRFRVTWDPPQSPTEGYRIIYQPIYVSGPVLETTVGEDVNSMLLLNLLSGTEYSVQVTASYPTGQSEPQLVNAKT</sequence>
<keyword evidence="4" id="KW-1185">Reference proteome</keyword>
<dbReference type="FunFam" id="2.60.40.10:FF:000444">
    <property type="entry name" value="Collagen alpha-1(XIV) chain isoform X2"/>
    <property type="match status" value="1"/>
</dbReference>
<feature type="non-terminal residue" evidence="3">
    <location>
        <position position="1"/>
    </location>
</feature>
<dbReference type="Proteomes" id="UP001279410">
    <property type="component" value="Unassembled WGS sequence"/>
</dbReference>
<dbReference type="Gene3D" id="2.60.40.10">
    <property type="entry name" value="Immunoglobulins"/>
    <property type="match status" value="1"/>
</dbReference>
<protein>
    <submittedName>
        <fullName evidence="3">Collagen alpha-1(XIV) chain isoform X1</fullName>
    </submittedName>
</protein>
<dbReference type="InterPro" id="IPR036116">
    <property type="entry name" value="FN3_sf"/>
</dbReference>
<dbReference type="InterPro" id="IPR003961">
    <property type="entry name" value="FN3_dom"/>
</dbReference>
<dbReference type="SMART" id="SM00060">
    <property type="entry name" value="FN3"/>
    <property type="match status" value="1"/>
</dbReference>
<dbReference type="GO" id="GO:0005581">
    <property type="term" value="C:collagen trimer"/>
    <property type="evidence" value="ECO:0007669"/>
    <property type="project" value="UniProtKB-KW"/>
</dbReference>
<dbReference type="Pfam" id="PF00041">
    <property type="entry name" value="fn3"/>
    <property type="match status" value="1"/>
</dbReference>
<proteinExistence type="predicted"/>
<comment type="caution">
    <text evidence="3">The sequence shown here is derived from an EMBL/GenBank/DDBJ whole genome shotgun (WGS) entry which is preliminary data.</text>
</comment>
<feature type="non-terminal residue" evidence="3">
    <location>
        <position position="135"/>
    </location>
</feature>
<dbReference type="PROSITE" id="PS50853">
    <property type="entry name" value="FN3"/>
    <property type="match status" value="2"/>
</dbReference>
<dbReference type="SUPFAM" id="SSF49265">
    <property type="entry name" value="Fibronectin type III"/>
    <property type="match status" value="2"/>
</dbReference>
<dbReference type="CDD" id="cd00063">
    <property type="entry name" value="FN3"/>
    <property type="match status" value="1"/>
</dbReference>
<evidence type="ECO:0000313" key="4">
    <source>
        <dbReference type="Proteomes" id="UP001279410"/>
    </source>
</evidence>
<organism evidence="3 4">
    <name type="scientific">Lates japonicus</name>
    <name type="common">Japanese lates</name>
    <dbReference type="NCBI Taxonomy" id="270547"/>
    <lineage>
        <taxon>Eukaryota</taxon>
        <taxon>Metazoa</taxon>
        <taxon>Chordata</taxon>
        <taxon>Craniata</taxon>
        <taxon>Vertebrata</taxon>
        <taxon>Euteleostomi</taxon>
        <taxon>Actinopterygii</taxon>
        <taxon>Neopterygii</taxon>
        <taxon>Teleostei</taxon>
        <taxon>Neoteleostei</taxon>
        <taxon>Acanthomorphata</taxon>
        <taxon>Carangaria</taxon>
        <taxon>Carangaria incertae sedis</taxon>
        <taxon>Centropomidae</taxon>
        <taxon>Lates</taxon>
    </lineage>
</organism>